<evidence type="ECO:0000256" key="3">
    <source>
        <dbReference type="ARBA" id="ARBA00023125"/>
    </source>
</evidence>
<dbReference type="PROSITE" id="PS50811">
    <property type="entry name" value="WRKY"/>
    <property type="match status" value="1"/>
</dbReference>
<dbReference type="Gene3D" id="2.20.25.80">
    <property type="entry name" value="WRKY domain"/>
    <property type="match status" value="1"/>
</dbReference>
<dbReference type="Gramene" id="OE9A026152T1">
    <property type="protein sequence ID" value="OE9A026152C1"/>
    <property type="gene ID" value="OE9A026152"/>
</dbReference>
<dbReference type="Proteomes" id="UP000594638">
    <property type="component" value="Unassembled WGS sequence"/>
</dbReference>
<evidence type="ECO:0000256" key="2">
    <source>
        <dbReference type="ARBA" id="ARBA00023015"/>
    </source>
</evidence>
<evidence type="ECO:0000259" key="6">
    <source>
        <dbReference type="PROSITE" id="PS50811"/>
    </source>
</evidence>
<dbReference type="GO" id="GO:0005634">
    <property type="term" value="C:nucleus"/>
    <property type="evidence" value="ECO:0007669"/>
    <property type="project" value="UniProtKB-SubCell"/>
</dbReference>
<evidence type="ECO:0000256" key="5">
    <source>
        <dbReference type="ARBA" id="ARBA00023242"/>
    </source>
</evidence>
<evidence type="ECO:0000313" key="7">
    <source>
        <dbReference type="EMBL" id="CAA2993477.1"/>
    </source>
</evidence>
<protein>
    <submittedName>
        <fullName evidence="7">Probable WRKY transcription factor 70</fullName>
    </submittedName>
</protein>
<dbReference type="Pfam" id="PF03106">
    <property type="entry name" value="WRKY"/>
    <property type="match status" value="1"/>
</dbReference>
<dbReference type="SMART" id="SM00774">
    <property type="entry name" value="WRKY"/>
    <property type="match status" value="1"/>
</dbReference>
<comment type="subcellular location">
    <subcellularLocation>
        <location evidence="1">Nucleus</location>
    </subcellularLocation>
</comment>
<reference evidence="7 8" key="1">
    <citation type="submission" date="2019-12" db="EMBL/GenBank/DDBJ databases">
        <authorList>
            <person name="Alioto T."/>
            <person name="Alioto T."/>
            <person name="Gomez Garrido J."/>
        </authorList>
    </citation>
    <scope>NUCLEOTIDE SEQUENCE [LARGE SCALE GENOMIC DNA]</scope>
</reference>
<evidence type="ECO:0000256" key="1">
    <source>
        <dbReference type="ARBA" id="ARBA00004123"/>
    </source>
</evidence>
<sequence length="357" mass="40118">MEISLFSFSLIYNFLSIYMSGLCSIHVLHILHTGKDRHSTPYTVHMESSLLASTATGRKRVIAELTRGRKFAQQLQALLRKSPETDVIDGCGMTSAQILVNKILDSYNRSLPNISTGESDVVSEVLGVDSLCLDGHQKSEDSDESCKTSVRKDRRGCYKRRRTSETCIKETSSWIDDGHAWRKYGQKSILNSPHPRNYFRCTHKYDQGCPATKHVQKIQEDPPKFRTTYYDDHTCNNPYKSSQAIIMDPTAGDTSSKIIWSFESQIEPDYKPNDPVKQKNNEQVQDLPNIISGSSDYFISPCHLTTFDQTSCPVTAFSSGSDHGDVISSDVYSCTASTHSIDVDCMIVGLDDFLEYD</sequence>
<keyword evidence="4" id="KW-0804">Transcription</keyword>
<keyword evidence="3" id="KW-0238">DNA-binding</keyword>
<dbReference type="SUPFAM" id="SSF118290">
    <property type="entry name" value="WRKY DNA-binding domain"/>
    <property type="match status" value="1"/>
</dbReference>
<proteinExistence type="predicted"/>
<gene>
    <name evidence="7" type="ORF">OLEA9_A026152</name>
</gene>
<dbReference type="PANTHER" id="PTHR31282">
    <property type="entry name" value="WRKY TRANSCRIPTION FACTOR 21-RELATED"/>
    <property type="match status" value="1"/>
</dbReference>
<dbReference type="GO" id="GO:0003700">
    <property type="term" value="F:DNA-binding transcription factor activity"/>
    <property type="evidence" value="ECO:0007669"/>
    <property type="project" value="InterPro"/>
</dbReference>
<keyword evidence="5" id="KW-0539">Nucleus</keyword>
<dbReference type="InterPro" id="IPR036576">
    <property type="entry name" value="WRKY_dom_sf"/>
</dbReference>
<comment type="caution">
    <text evidence="7">The sequence shown here is derived from an EMBL/GenBank/DDBJ whole genome shotgun (WGS) entry which is preliminary data.</text>
</comment>
<feature type="domain" description="WRKY" evidence="6">
    <location>
        <begin position="170"/>
        <end position="238"/>
    </location>
</feature>
<name>A0A8S0SPB7_OLEEU</name>
<dbReference type="InterPro" id="IPR003657">
    <property type="entry name" value="WRKY_dom"/>
</dbReference>
<dbReference type="EMBL" id="CACTIH010005451">
    <property type="protein sequence ID" value="CAA2993477.1"/>
    <property type="molecule type" value="Genomic_DNA"/>
</dbReference>
<dbReference type="OrthoDB" id="2021064at2759"/>
<organism evidence="7 8">
    <name type="scientific">Olea europaea subsp. europaea</name>
    <dbReference type="NCBI Taxonomy" id="158383"/>
    <lineage>
        <taxon>Eukaryota</taxon>
        <taxon>Viridiplantae</taxon>
        <taxon>Streptophyta</taxon>
        <taxon>Embryophyta</taxon>
        <taxon>Tracheophyta</taxon>
        <taxon>Spermatophyta</taxon>
        <taxon>Magnoliopsida</taxon>
        <taxon>eudicotyledons</taxon>
        <taxon>Gunneridae</taxon>
        <taxon>Pentapetalae</taxon>
        <taxon>asterids</taxon>
        <taxon>lamiids</taxon>
        <taxon>Lamiales</taxon>
        <taxon>Oleaceae</taxon>
        <taxon>Oleeae</taxon>
        <taxon>Olea</taxon>
    </lineage>
</organism>
<keyword evidence="2" id="KW-0805">Transcription regulation</keyword>
<keyword evidence="8" id="KW-1185">Reference proteome</keyword>
<evidence type="ECO:0000313" key="8">
    <source>
        <dbReference type="Proteomes" id="UP000594638"/>
    </source>
</evidence>
<dbReference type="InterPro" id="IPR044810">
    <property type="entry name" value="WRKY_plant"/>
</dbReference>
<accession>A0A8S0SPB7</accession>
<evidence type="ECO:0000256" key="4">
    <source>
        <dbReference type="ARBA" id="ARBA00023163"/>
    </source>
</evidence>
<dbReference type="AlphaFoldDB" id="A0A8S0SPB7"/>
<dbReference type="GO" id="GO:0043565">
    <property type="term" value="F:sequence-specific DNA binding"/>
    <property type="evidence" value="ECO:0007669"/>
    <property type="project" value="InterPro"/>
</dbReference>